<organism evidence="1 2">
    <name type="scientific">Naganishia cerealis</name>
    <dbReference type="NCBI Taxonomy" id="610337"/>
    <lineage>
        <taxon>Eukaryota</taxon>
        <taxon>Fungi</taxon>
        <taxon>Dikarya</taxon>
        <taxon>Basidiomycota</taxon>
        <taxon>Agaricomycotina</taxon>
        <taxon>Tremellomycetes</taxon>
        <taxon>Filobasidiales</taxon>
        <taxon>Filobasidiaceae</taxon>
        <taxon>Naganishia</taxon>
    </lineage>
</organism>
<evidence type="ECO:0000313" key="1">
    <source>
        <dbReference type="EMBL" id="KAJ9094505.1"/>
    </source>
</evidence>
<evidence type="ECO:0000313" key="2">
    <source>
        <dbReference type="Proteomes" id="UP001241377"/>
    </source>
</evidence>
<keyword evidence="2" id="KW-1185">Reference proteome</keyword>
<reference evidence="1" key="1">
    <citation type="submission" date="2023-04" db="EMBL/GenBank/DDBJ databases">
        <title>Draft Genome sequencing of Naganishia species isolated from polar environments using Oxford Nanopore Technology.</title>
        <authorList>
            <person name="Leo P."/>
            <person name="Venkateswaran K."/>
        </authorList>
    </citation>
    <scope>NUCLEOTIDE SEQUENCE</scope>
    <source>
        <strain evidence="1">MNA-CCFEE 5261</strain>
    </source>
</reference>
<dbReference type="EMBL" id="JASBWR010000111">
    <property type="protein sequence ID" value="KAJ9094505.1"/>
    <property type="molecule type" value="Genomic_DNA"/>
</dbReference>
<comment type="caution">
    <text evidence="1">The sequence shown here is derived from an EMBL/GenBank/DDBJ whole genome shotgun (WGS) entry which is preliminary data.</text>
</comment>
<proteinExistence type="predicted"/>
<gene>
    <name evidence="1" type="ORF">QFC19_007915</name>
</gene>
<protein>
    <submittedName>
        <fullName evidence="1">Uncharacterized protein</fullName>
    </submittedName>
</protein>
<dbReference type="Proteomes" id="UP001241377">
    <property type="component" value="Unassembled WGS sequence"/>
</dbReference>
<name>A0ACC2V5V8_9TREE</name>
<accession>A0ACC2V5V8</accession>
<sequence length="423" mass="48223">MASPDEEWSIISSSSDLEDDQSTQSSVRSEFDEINVLSEPRNHGIDNDDSLATLQVPKFVEQNEGSGDFDRPAKGDGEPGTSDSEKINVLKTTQTASGTEQDSKFDNCETQPADDKRISDVILFYEDLNRQIKNTSTNFWSAARSKLTEQTPNANREEKLLSSNAVVQVAPAQRKERLKFVAILDANSEYLLHYLLGAGFALLTALATYYVFQQSLQSAPSVPASPYDDLREKMGKVWTTLMFQPEVSLPWYKRLWLKKPLRESKVRHYTDLATATIHKLTEAISHRIAEIPLKLIWNRFVEFPLRLLWNRVSEIPVKQMWNLIADIPVKLMWNDAVFQAKLVRNHGLEFVRSLPIDNMKNSFSSTWHQTRNEYGYVFASAKKSLAALKENLDSLAITIYRYGNALIHQVDAWLTESKLRFIV</sequence>